<feature type="compositionally biased region" description="Low complexity" evidence="1">
    <location>
        <begin position="45"/>
        <end position="54"/>
    </location>
</feature>
<accession>A0A0H1BBL0</accession>
<keyword evidence="3" id="KW-1185">Reference proteome</keyword>
<reference evidence="3" key="1">
    <citation type="journal article" date="2015" name="PLoS Genet.">
        <title>The dynamic genome and transcriptome of the human fungal pathogen Blastomyces and close relative Emmonsia.</title>
        <authorList>
            <person name="Munoz J.F."/>
            <person name="Gauthier G.M."/>
            <person name="Desjardins C.A."/>
            <person name="Gallo J.E."/>
            <person name="Holder J."/>
            <person name="Sullivan T.D."/>
            <person name="Marty A.J."/>
            <person name="Carmen J.C."/>
            <person name="Chen Z."/>
            <person name="Ding L."/>
            <person name="Gujja S."/>
            <person name="Magrini V."/>
            <person name="Misas E."/>
            <person name="Mitreva M."/>
            <person name="Priest M."/>
            <person name="Saif S."/>
            <person name="Whiston E.A."/>
            <person name="Young S."/>
            <person name="Zeng Q."/>
            <person name="Goldman W.E."/>
            <person name="Mardis E.R."/>
            <person name="Taylor J.W."/>
            <person name="McEwen J.G."/>
            <person name="Clay O.K."/>
            <person name="Klein B.S."/>
            <person name="Cuomo C.A."/>
        </authorList>
    </citation>
    <scope>NUCLEOTIDE SEQUENCE [LARGE SCALE GENOMIC DNA]</scope>
    <source>
        <strain evidence="3">UAMH 139</strain>
    </source>
</reference>
<comment type="caution">
    <text evidence="2">The sequence shown here is derived from an EMBL/GenBank/DDBJ whole genome shotgun (WGS) entry which is preliminary data.</text>
</comment>
<evidence type="ECO:0000313" key="3">
    <source>
        <dbReference type="Proteomes" id="UP000053573"/>
    </source>
</evidence>
<gene>
    <name evidence="2" type="ORF">EMPG_15799</name>
</gene>
<dbReference type="AlphaFoldDB" id="A0A0H1BBL0"/>
<protein>
    <submittedName>
        <fullName evidence="2">Uncharacterized protein</fullName>
    </submittedName>
</protein>
<dbReference type="Proteomes" id="UP000053573">
    <property type="component" value="Unassembled WGS sequence"/>
</dbReference>
<feature type="compositionally biased region" description="Low complexity" evidence="1">
    <location>
        <begin position="69"/>
        <end position="81"/>
    </location>
</feature>
<feature type="region of interest" description="Disordered" evidence="1">
    <location>
        <begin position="45"/>
        <end position="95"/>
    </location>
</feature>
<proteinExistence type="predicted"/>
<dbReference type="EMBL" id="LDEV01002526">
    <property type="protein sequence ID" value="KLJ08765.1"/>
    <property type="molecule type" value="Genomic_DNA"/>
</dbReference>
<organism evidence="2 3">
    <name type="scientific">Blastomyces silverae</name>
    <dbReference type="NCBI Taxonomy" id="2060906"/>
    <lineage>
        <taxon>Eukaryota</taxon>
        <taxon>Fungi</taxon>
        <taxon>Dikarya</taxon>
        <taxon>Ascomycota</taxon>
        <taxon>Pezizomycotina</taxon>
        <taxon>Eurotiomycetes</taxon>
        <taxon>Eurotiomycetidae</taxon>
        <taxon>Onygenales</taxon>
        <taxon>Ajellomycetaceae</taxon>
        <taxon>Blastomyces</taxon>
    </lineage>
</organism>
<evidence type="ECO:0000256" key="1">
    <source>
        <dbReference type="SAM" id="MobiDB-lite"/>
    </source>
</evidence>
<sequence length="95" mass="10591">MAIRPLRLSMRRAKRRTLTRNQRSGLRSGTLFARIIIKKSNAAAAKQSMKASTKLPRWSLAAKRLKAPSSSAQSTTSTNSKTKPRTWLRAGIRPT</sequence>
<name>A0A0H1BBL0_9EURO</name>
<evidence type="ECO:0000313" key="2">
    <source>
        <dbReference type="EMBL" id="KLJ08765.1"/>
    </source>
</evidence>